<proteinExistence type="predicted"/>
<evidence type="ECO:0000313" key="1">
    <source>
        <dbReference type="EMBL" id="MSU08186.1"/>
    </source>
</evidence>
<evidence type="ECO:0000313" key="2">
    <source>
        <dbReference type="Proteomes" id="UP000433181"/>
    </source>
</evidence>
<dbReference type="AlphaFoldDB" id="A0A6I2UHE0"/>
<accession>A0A6I2UHE0</accession>
<dbReference type="RefSeq" id="WP_154406341.1">
    <property type="nucleotide sequence ID" value="NZ_VUNR01000005.1"/>
</dbReference>
<dbReference type="EMBL" id="VUNR01000005">
    <property type="protein sequence ID" value="MSU08186.1"/>
    <property type="molecule type" value="Genomic_DNA"/>
</dbReference>
<comment type="caution">
    <text evidence="1">The sequence shown here is derived from an EMBL/GenBank/DDBJ whole genome shotgun (WGS) entry which is preliminary data.</text>
</comment>
<dbReference type="GeneID" id="96778098"/>
<sequence>MYIDYVQCVHKEKRSVTFEALGHCVGNILVAKDGQANDAKKGKFYRLLYEFNSCEQLRIKEYTEIPSIPRVKHTKNEMEVCNHETV</sequence>
<organism evidence="1 2">
    <name type="scientific">Anaerovibrio slackiae</name>
    <dbReference type="NCBI Taxonomy" id="2652309"/>
    <lineage>
        <taxon>Bacteria</taxon>
        <taxon>Bacillati</taxon>
        <taxon>Bacillota</taxon>
        <taxon>Negativicutes</taxon>
        <taxon>Selenomonadales</taxon>
        <taxon>Selenomonadaceae</taxon>
        <taxon>Anaerovibrio</taxon>
    </lineage>
</organism>
<reference evidence="1 2" key="1">
    <citation type="submission" date="2019-08" db="EMBL/GenBank/DDBJ databases">
        <title>In-depth cultivation of the pig gut microbiome towards novel bacterial diversity and tailored functional studies.</title>
        <authorList>
            <person name="Wylensek D."/>
            <person name="Hitch T.C.A."/>
            <person name="Clavel T."/>
        </authorList>
    </citation>
    <scope>NUCLEOTIDE SEQUENCE [LARGE SCALE GENOMIC DNA]</scope>
    <source>
        <strain evidence="1 2">WCA-693-APC-5D-A</strain>
    </source>
</reference>
<name>A0A6I2UHE0_9FIRM</name>
<dbReference type="Proteomes" id="UP000433181">
    <property type="component" value="Unassembled WGS sequence"/>
</dbReference>
<protein>
    <submittedName>
        <fullName evidence="1">Uncharacterized protein</fullName>
    </submittedName>
</protein>
<gene>
    <name evidence="1" type="ORF">FYJ84_04155</name>
</gene>
<keyword evidence="2" id="KW-1185">Reference proteome</keyword>